<accession>A0AAE1ZII3</accession>
<dbReference type="AlphaFoldDB" id="A0AAE1ZII3"/>
<sequence>MTLSRFPCLIWEQLVSFLPPVHHYEIRCIIGEDLIDQTLELKSEIISALELTNNNEESAISYFSKCSVDLGCFASIYFEATQGSGQNGSNQVVSDLKEKSELERHIQIIRSAILTEITNLKTYSQNIQSFLLRTFNKSHCEYENTNRPSQVVDSAISKSKVLNCDSMIQKKQTQDSFDGLKFLPNKNSINELHCNRTSPCSSVSSSQSFAGTSSSNRTMRKSVINNSLSHQNLSHFCTEKQKVTSEISKTTVNDHSSSQKSIVTHKLPDSEVSKERNNNQFDEMKKLQNGINQNLDEQVHLPIILNSLTPNHSKQSQQSFPMNKTQFTNENPFETNPNKSVVNQGTIGNCRNCNRYNSAQRFRQMILKARQESGNC</sequence>
<evidence type="ECO:0000313" key="3">
    <source>
        <dbReference type="Proteomes" id="UP001292079"/>
    </source>
</evidence>
<dbReference type="EMBL" id="JALJAT010000001">
    <property type="protein sequence ID" value="KAK4474510.1"/>
    <property type="molecule type" value="Genomic_DNA"/>
</dbReference>
<protein>
    <submittedName>
        <fullName evidence="2">Uncharacterized protein</fullName>
    </submittedName>
</protein>
<reference evidence="2" key="1">
    <citation type="submission" date="2022-04" db="EMBL/GenBank/DDBJ databases">
        <authorList>
            <person name="Xu L."/>
            <person name="Lv Z."/>
        </authorList>
    </citation>
    <scope>NUCLEOTIDE SEQUENCE</scope>
    <source>
        <strain evidence="2">LV_2022a</strain>
    </source>
</reference>
<evidence type="ECO:0000313" key="2">
    <source>
        <dbReference type="EMBL" id="KAK4474510.1"/>
    </source>
</evidence>
<keyword evidence="3" id="KW-1185">Reference proteome</keyword>
<dbReference type="Proteomes" id="UP001292079">
    <property type="component" value="Unassembled WGS sequence"/>
</dbReference>
<evidence type="ECO:0000256" key="1">
    <source>
        <dbReference type="SAM" id="MobiDB-lite"/>
    </source>
</evidence>
<feature type="compositionally biased region" description="Basic and acidic residues" evidence="1">
    <location>
        <begin position="266"/>
        <end position="275"/>
    </location>
</feature>
<reference evidence="2" key="2">
    <citation type="journal article" date="2023" name="Infect Dis Poverty">
        <title>Chromosome-scale genome of the human blood fluke Schistosoma mekongi and its implications for public health.</title>
        <authorList>
            <person name="Zhou M."/>
            <person name="Xu L."/>
            <person name="Xu D."/>
            <person name="Chen W."/>
            <person name="Khan J."/>
            <person name="Hu Y."/>
            <person name="Huang H."/>
            <person name="Wei H."/>
            <person name="Zhang Y."/>
            <person name="Chusongsang P."/>
            <person name="Tanasarnprasert K."/>
            <person name="Hu X."/>
            <person name="Limpanont Y."/>
            <person name="Lv Z."/>
        </authorList>
    </citation>
    <scope>NUCLEOTIDE SEQUENCE</scope>
    <source>
        <strain evidence="2">LV_2022a</strain>
    </source>
</reference>
<feature type="region of interest" description="Disordered" evidence="1">
    <location>
        <begin position="250"/>
        <end position="275"/>
    </location>
</feature>
<comment type="caution">
    <text evidence="2">The sequence shown here is derived from an EMBL/GenBank/DDBJ whole genome shotgun (WGS) entry which is preliminary data.</text>
</comment>
<feature type="compositionally biased region" description="Polar residues" evidence="1">
    <location>
        <begin position="250"/>
        <end position="262"/>
    </location>
</feature>
<name>A0AAE1ZII3_SCHME</name>
<proteinExistence type="predicted"/>
<organism evidence="2 3">
    <name type="scientific">Schistosoma mekongi</name>
    <name type="common">Parasitic worm</name>
    <dbReference type="NCBI Taxonomy" id="38744"/>
    <lineage>
        <taxon>Eukaryota</taxon>
        <taxon>Metazoa</taxon>
        <taxon>Spiralia</taxon>
        <taxon>Lophotrochozoa</taxon>
        <taxon>Platyhelminthes</taxon>
        <taxon>Trematoda</taxon>
        <taxon>Digenea</taxon>
        <taxon>Strigeidida</taxon>
        <taxon>Schistosomatoidea</taxon>
        <taxon>Schistosomatidae</taxon>
        <taxon>Schistosoma</taxon>
    </lineage>
</organism>
<gene>
    <name evidence="2" type="ORF">MN116_001658</name>
</gene>